<feature type="compositionally biased region" description="Basic and acidic residues" evidence="1">
    <location>
        <begin position="1"/>
        <end position="16"/>
    </location>
</feature>
<proteinExistence type="predicted"/>
<dbReference type="EMBL" id="CCYA01000318">
    <property type="protein sequence ID" value="CEH16442.1"/>
    <property type="molecule type" value="Genomic_DNA"/>
</dbReference>
<feature type="region of interest" description="Disordered" evidence="1">
    <location>
        <begin position="1"/>
        <end position="36"/>
    </location>
</feature>
<accession>A0A0N7LAF5</accession>
<name>A0A0N7LAF5_9BASI</name>
<sequence length="85" mass="10051">MRGRDDARQGGVREQRGAGVDGNGGATATQEERRRLELEEREAALRRREMELWERERRLLASVDRYHAREKGKELSDQIWKKYPK</sequence>
<evidence type="ECO:0000256" key="1">
    <source>
        <dbReference type="SAM" id="MobiDB-lite"/>
    </source>
</evidence>
<protein>
    <submittedName>
        <fullName evidence="2">Uncharacterized protein</fullName>
    </submittedName>
</protein>
<keyword evidence="3" id="KW-1185">Reference proteome</keyword>
<dbReference type="Proteomes" id="UP000054845">
    <property type="component" value="Unassembled WGS sequence"/>
</dbReference>
<dbReference type="AlphaFoldDB" id="A0A0N7LAF5"/>
<evidence type="ECO:0000313" key="2">
    <source>
        <dbReference type="EMBL" id="CEH16442.1"/>
    </source>
</evidence>
<evidence type="ECO:0000313" key="3">
    <source>
        <dbReference type="Proteomes" id="UP000054845"/>
    </source>
</evidence>
<reference evidence="2 3" key="1">
    <citation type="submission" date="2014-09" db="EMBL/GenBank/DDBJ databases">
        <authorList>
            <person name="Magalhaes I.L.F."/>
            <person name="Oliveira U."/>
            <person name="Santos F.R."/>
            <person name="Vidigal T.H.D.A."/>
            <person name="Brescovit A.D."/>
            <person name="Santos A.J."/>
        </authorList>
    </citation>
    <scope>NUCLEOTIDE SEQUENCE [LARGE SCALE GENOMIC DNA]</scope>
</reference>
<organism evidence="2 3">
    <name type="scientific">Ceraceosorus bombacis</name>
    <dbReference type="NCBI Taxonomy" id="401625"/>
    <lineage>
        <taxon>Eukaryota</taxon>
        <taxon>Fungi</taxon>
        <taxon>Dikarya</taxon>
        <taxon>Basidiomycota</taxon>
        <taxon>Ustilaginomycotina</taxon>
        <taxon>Exobasidiomycetes</taxon>
        <taxon>Ceraceosorales</taxon>
        <taxon>Ceraceosoraceae</taxon>
        <taxon>Ceraceosorus</taxon>
    </lineage>
</organism>